<keyword evidence="1" id="KW-0560">Oxidoreductase</keyword>
<dbReference type="GO" id="GO:0016491">
    <property type="term" value="F:oxidoreductase activity"/>
    <property type="evidence" value="ECO:0007669"/>
    <property type="project" value="UniProtKB-KW"/>
</dbReference>
<proteinExistence type="predicted"/>
<name>A0A4R1F7S2_9GAMM</name>
<sequence>MLSLDRVCDTSGLGQFLSMVDRMTKLKLSIIGCGNVAKTLGYLWHNAAVVEMCDVVNQSQQSAHDSVAFIGAGNPLDSLSGLQAADVFLIGCGDDQLEHCINQLAETGVVKAGNIVFHCSGSKPASIINAEKSAPKWGGVVTASLHPVKSFSSPKEAIKSFANTYCGFEGDEQAVTVLKKWVEVIDGVCFDIDAGEDGKNKLIYHAASVIACNYLVALQELSIHAFAQSGVDREMAMKILEPIVKGTADNIFAMGTANALTGPIARGDYQVVSKQLQAVNDWNTSAGEIYKLLGEISADLSEKQGSAGKENLQKIRDILNAKS</sequence>
<evidence type="ECO:0000313" key="5">
    <source>
        <dbReference type="Proteomes" id="UP000294887"/>
    </source>
</evidence>
<dbReference type="Gene3D" id="3.40.50.720">
    <property type="entry name" value="NAD(P)-binding Rossmann-like Domain"/>
    <property type="match status" value="1"/>
</dbReference>
<keyword evidence="5" id="KW-1185">Reference proteome</keyword>
<dbReference type="Pfam" id="PF10728">
    <property type="entry name" value="DUF2520"/>
    <property type="match status" value="1"/>
</dbReference>
<organism evidence="4 5">
    <name type="scientific">Cocleimonas flava</name>
    <dbReference type="NCBI Taxonomy" id="634765"/>
    <lineage>
        <taxon>Bacteria</taxon>
        <taxon>Pseudomonadati</taxon>
        <taxon>Pseudomonadota</taxon>
        <taxon>Gammaproteobacteria</taxon>
        <taxon>Thiotrichales</taxon>
        <taxon>Thiotrichaceae</taxon>
        <taxon>Cocleimonas</taxon>
    </lineage>
</organism>
<dbReference type="InterPro" id="IPR036291">
    <property type="entry name" value="NAD(P)-bd_dom_sf"/>
</dbReference>
<dbReference type="AlphaFoldDB" id="A0A4R1F7S2"/>
<dbReference type="Pfam" id="PF10727">
    <property type="entry name" value="Rossmann-like"/>
    <property type="match status" value="1"/>
</dbReference>
<reference evidence="4 5" key="1">
    <citation type="submission" date="2019-03" db="EMBL/GenBank/DDBJ databases">
        <title>Genomic Encyclopedia of Type Strains, Phase IV (KMG-IV): sequencing the most valuable type-strain genomes for metagenomic binning, comparative biology and taxonomic classification.</title>
        <authorList>
            <person name="Goeker M."/>
        </authorList>
    </citation>
    <scope>NUCLEOTIDE SEQUENCE [LARGE SCALE GENOMIC DNA]</scope>
    <source>
        <strain evidence="4 5">DSM 24830</strain>
    </source>
</reference>
<dbReference type="Proteomes" id="UP000294887">
    <property type="component" value="Unassembled WGS sequence"/>
</dbReference>
<feature type="domain" description="Putative oxidoreductase/dehydrogenase Rossmann-like" evidence="2">
    <location>
        <begin position="22"/>
        <end position="129"/>
    </location>
</feature>
<dbReference type="EMBL" id="SMFQ01000002">
    <property type="protein sequence ID" value="TCJ88689.1"/>
    <property type="molecule type" value="Genomic_DNA"/>
</dbReference>
<dbReference type="InterPro" id="IPR019665">
    <property type="entry name" value="OxRdtase/DH_put_Rossmann_dom"/>
</dbReference>
<evidence type="ECO:0000259" key="3">
    <source>
        <dbReference type="Pfam" id="PF10728"/>
    </source>
</evidence>
<gene>
    <name evidence="4" type="ORF">EV695_0547</name>
</gene>
<dbReference type="InterPro" id="IPR008927">
    <property type="entry name" value="6-PGluconate_DH-like_C_sf"/>
</dbReference>
<evidence type="ECO:0000256" key="1">
    <source>
        <dbReference type="ARBA" id="ARBA00023002"/>
    </source>
</evidence>
<feature type="domain" description="DUF2520" evidence="3">
    <location>
        <begin position="165"/>
        <end position="295"/>
    </location>
</feature>
<comment type="caution">
    <text evidence="4">The sequence shown here is derived from an EMBL/GenBank/DDBJ whole genome shotgun (WGS) entry which is preliminary data.</text>
</comment>
<dbReference type="SUPFAM" id="SSF51735">
    <property type="entry name" value="NAD(P)-binding Rossmann-fold domains"/>
    <property type="match status" value="1"/>
</dbReference>
<accession>A0A4R1F7S2</accession>
<evidence type="ECO:0000259" key="2">
    <source>
        <dbReference type="Pfam" id="PF10727"/>
    </source>
</evidence>
<dbReference type="SUPFAM" id="SSF48179">
    <property type="entry name" value="6-phosphogluconate dehydrogenase C-terminal domain-like"/>
    <property type="match status" value="1"/>
</dbReference>
<evidence type="ECO:0000313" key="4">
    <source>
        <dbReference type="EMBL" id="TCJ88689.1"/>
    </source>
</evidence>
<dbReference type="InterPro" id="IPR018931">
    <property type="entry name" value="DUF2520"/>
</dbReference>
<dbReference type="PANTHER" id="PTHR40459">
    <property type="entry name" value="CONSERVED HYPOTHETICAL ALANINE AND LEUCINE RICH PROTEIN"/>
    <property type="match status" value="1"/>
</dbReference>
<dbReference type="InterPro" id="IPR037108">
    <property type="entry name" value="TM1727-like_C_sf"/>
</dbReference>
<dbReference type="Gene3D" id="1.10.1040.20">
    <property type="entry name" value="ProC-like, C-terminal domain"/>
    <property type="match status" value="1"/>
</dbReference>
<dbReference type="PANTHER" id="PTHR40459:SF1">
    <property type="entry name" value="CONSERVED HYPOTHETICAL ALANINE AND LEUCINE RICH PROTEIN"/>
    <property type="match status" value="1"/>
</dbReference>
<protein>
    <submittedName>
        <fullName evidence="4">Putative short-subunit dehydrogenase-like oxidoreductase (DUF2520 family)</fullName>
    </submittedName>
</protein>